<organism evidence="1 2">
    <name type="scientific">Glycomyces endophyticus</name>
    <dbReference type="NCBI Taxonomy" id="480996"/>
    <lineage>
        <taxon>Bacteria</taxon>
        <taxon>Bacillati</taxon>
        <taxon>Actinomycetota</taxon>
        <taxon>Actinomycetes</taxon>
        <taxon>Glycomycetales</taxon>
        <taxon>Glycomycetaceae</taxon>
        <taxon>Glycomyces</taxon>
    </lineage>
</organism>
<dbReference type="Proteomes" id="UP001499851">
    <property type="component" value="Unassembled WGS sequence"/>
</dbReference>
<dbReference type="InterPro" id="IPR007263">
    <property type="entry name" value="DCC1-like"/>
</dbReference>
<dbReference type="Pfam" id="PF04134">
    <property type="entry name" value="DCC1-like"/>
    <property type="match status" value="1"/>
</dbReference>
<protein>
    <recommendedName>
        <fullName evidence="3">DUF393 domain-containing protein</fullName>
    </recommendedName>
</protein>
<gene>
    <name evidence="1" type="ORF">GCM10009830_06930</name>
</gene>
<name>A0ABN2G264_9ACTN</name>
<dbReference type="EMBL" id="BAAAQF010000004">
    <property type="protein sequence ID" value="GAA1664017.1"/>
    <property type="molecule type" value="Genomic_DNA"/>
</dbReference>
<comment type="caution">
    <text evidence="1">The sequence shown here is derived from an EMBL/GenBank/DDBJ whole genome shotgun (WGS) entry which is preliminary data.</text>
</comment>
<evidence type="ECO:0000313" key="1">
    <source>
        <dbReference type="EMBL" id="GAA1664017.1"/>
    </source>
</evidence>
<reference evidence="1 2" key="1">
    <citation type="journal article" date="2019" name="Int. J. Syst. Evol. Microbiol.">
        <title>The Global Catalogue of Microorganisms (GCM) 10K type strain sequencing project: providing services to taxonomists for standard genome sequencing and annotation.</title>
        <authorList>
            <consortium name="The Broad Institute Genomics Platform"/>
            <consortium name="The Broad Institute Genome Sequencing Center for Infectious Disease"/>
            <person name="Wu L."/>
            <person name="Ma J."/>
        </authorList>
    </citation>
    <scope>NUCLEOTIDE SEQUENCE [LARGE SCALE GENOMIC DNA]</scope>
    <source>
        <strain evidence="1 2">JCM 16001</strain>
    </source>
</reference>
<evidence type="ECO:0000313" key="2">
    <source>
        <dbReference type="Proteomes" id="UP001499851"/>
    </source>
</evidence>
<sequence>MHEEQHTFVYDGDCAFCTSCANFIEKHVRTRAKVVPWQWADLDALGITQQEAEDAVQWVEISFQRSGPDAIAVLLRRAQWYWKPFGWLLSLKPVSFVMWPLYRWVARNRHRLPGGTAACSLPQAERDRLRGQQ</sequence>
<keyword evidence="2" id="KW-1185">Reference proteome</keyword>
<evidence type="ECO:0008006" key="3">
    <source>
        <dbReference type="Google" id="ProtNLM"/>
    </source>
</evidence>
<dbReference type="RefSeq" id="WP_344481749.1">
    <property type="nucleotide sequence ID" value="NZ_BAAAQF010000004.1"/>
</dbReference>
<accession>A0ABN2G264</accession>
<proteinExistence type="predicted"/>